<reference evidence="2" key="1">
    <citation type="submission" date="2020-03" db="EMBL/GenBank/DDBJ databases">
        <title>Draft sequencing of Paenibacilllus sp. S3N08.</title>
        <authorList>
            <person name="Kim D.-U."/>
        </authorList>
    </citation>
    <scope>NUCLEOTIDE SEQUENCE</scope>
    <source>
        <strain evidence="2">S3N08</strain>
    </source>
</reference>
<evidence type="ECO:0000256" key="1">
    <source>
        <dbReference type="SAM" id="SignalP"/>
    </source>
</evidence>
<keyword evidence="1" id="KW-0732">Signal</keyword>
<accession>A0ABX0JHY5</accession>
<dbReference type="PANTHER" id="PTHR43649">
    <property type="entry name" value="ARABINOSE-BINDING PROTEIN-RELATED"/>
    <property type="match status" value="1"/>
</dbReference>
<name>A0ABX0JHY5_9BACL</name>
<dbReference type="InterPro" id="IPR050490">
    <property type="entry name" value="Bact_solute-bd_prot1"/>
</dbReference>
<feature type="signal peptide" evidence="1">
    <location>
        <begin position="1"/>
        <end position="22"/>
    </location>
</feature>
<sequence length="434" mass="48483">MAKKARNSSIAVVMMLSLLLSACSGNNEAVKPSPTTVPKTEAVGKPVKLRIMWWGGQARHDATLKALDFYSKKNPNVTFEPTYQTFDGYLEKLRTQSAGNNEPDIVQILTAWYSDYSTQLADVSSVNVSDIDAALVGPAKKNEKLYAVPFGKNAIGMVFNKPAFEKAGIPIPSENWKWDEFFKLTEEAKPKLGKNQYLIKDLTGDVYSYYAYQLGQGKGIARDAEGRFKFDKDTWITWMKKFAELRKAGLVTPPDVTVGDKLLDAKDDLLANNTILMKTANASEVSAYDSLKPGQIGVIPEPQGVQGSSWLSTSAYWAVSPESKNQEEAKKFIDWFINSPEASDILTTTRGIPASKKMIDYLQPKFTPVDKLSIELIDKVSKNPQQWILDPDAVPGWAKFFKEYINTCQMLMFDKLTPEQAWEQIVQSSKDLPK</sequence>
<dbReference type="PROSITE" id="PS51257">
    <property type="entry name" value="PROKAR_LIPOPROTEIN"/>
    <property type="match status" value="1"/>
</dbReference>
<feature type="chain" id="PRO_5046482137" evidence="1">
    <location>
        <begin position="23"/>
        <end position="434"/>
    </location>
</feature>
<dbReference type="InterPro" id="IPR006059">
    <property type="entry name" value="SBP"/>
</dbReference>
<dbReference type="SUPFAM" id="SSF53850">
    <property type="entry name" value="Periplasmic binding protein-like II"/>
    <property type="match status" value="1"/>
</dbReference>
<evidence type="ECO:0000313" key="2">
    <source>
        <dbReference type="EMBL" id="NHN34906.1"/>
    </source>
</evidence>
<dbReference type="PANTHER" id="PTHR43649:SF11">
    <property type="entry name" value="ABC TRANSPORTER SUBSTRATE-BINDING PROTEIN YESO-RELATED"/>
    <property type="match status" value="1"/>
</dbReference>
<dbReference type="Gene3D" id="3.40.190.10">
    <property type="entry name" value="Periplasmic binding protein-like II"/>
    <property type="match status" value="2"/>
</dbReference>
<organism evidence="2 3">
    <name type="scientific">Paenibacillus agricola</name>
    <dbReference type="NCBI Taxonomy" id="2716264"/>
    <lineage>
        <taxon>Bacteria</taxon>
        <taxon>Bacillati</taxon>
        <taxon>Bacillota</taxon>
        <taxon>Bacilli</taxon>
        <taxon>Bacillales</taxon>
        <taxon>Paenibacillaceae</taxon>
        <taxon>Paenibacillus</taxon>
    </lineage>
</organism>
<gene>
    <name evidence="2" type="ORF">G9U52_34760</name>
</gene>
<dbReference type="Pfam" id="PF01547">
    <property type="entry name" value="SBP_bac_1"/>
    <property type="match status" value="1"/>
</dbReference>
<dbReference type="Proteomes" id="UP001165962">
    <property type="component" value="Unassembled WGS sequence"/>
</dbReference>
<comment type="caution">
    <text evidence="2">The sequence shown here is derived from an EMBL/GenBank/DDBJ whole genome shotgun (WGS) entry which is preliminary data.</text>
</comment>
<protein>
    <submittedName>
        <fullName evidence="2">Extracellular solute-binding protein</fullName>
    </submittedName>
</protein>
<keyword evidence="3" id="KW-1185">Reference proteome</keyword>
<proteinExistence type="predicted"/>
<dbReference type="EMBL" id="JAAOIW010000024">
    <property type="protein sequence ID" value="NHN34906.1"/>
    <property type="molecule type" value="Genomic_DNA"/>
</dbReference>
<evidence type="ECO:0000313" key="3">
    <source>
        <dbReference type="Proteomes" id="UP001165962"/>
    </source>
</evidence>
<dbReference type="RefSeq" id="WP_166156747.1">
    <property type="nucleotide sequence ID" value="NZ_JAAOIW010000024.1"/>
</dbReference>